<dbReference type="Gene3D" id="3.60.15.10">
    <property type="entry name" value="Ribonuclease Z/Hydroxyacylglutathione hydrolase-like"/>
    <property type="match status" value="1"/>
</dbReference>
<organism evidence="6 7">
    <name type="scientific">Collybiopsis confluens</name>
    <dbReference type="NCBI Taxonomy" id="2823264"/>
    <lineage>
        <taxon>Eukaryota</taxon>
        <taxon>Fungi</taxon>
        <taxon>Dikarya</taxon>
        <taxon>Basidiomycota</taxon>
        <taxon>Agaricomycotina</taxon>
        <taxon>Agaricomycetes</taxon>
        <taxon>Agaricomycetidae</taxon>
        <taxon>Agaricales</taxon>
        <taxon>Marasmiineae</taxon>
        <taxon>Omphalotaceae</taxon>
        <taxon>Collybiopsis</taxon>
    </lineage>
</organism>
<dbReference type="EMBL" id="JAACJN010000068">
    <property type="protein sequence ID" value="KAF5379628.1"/>
    <property type="molecule type" value="Genomic_DNA"/>
</dbReference>
<keyword evidence="4" id="KW-0862">Zinc</keyword>
<dbReference type="PANTHER" id="PTHR42978:SF5">
    <property type="entry name" value="METALLO-BETA-LACTAMASE DOMAIN-CONTAINING PROTEIN"/>
    <property type="match status" value="1"/>
</dbReference>
<evidence type="ECO:0000256" key="1">
    <source>
        <dbReference type="ARBA" id="ARBA00007749"/>
    </source>
</evidence>
<dbReference type="Proteomes" id="UP000518752">
    <property type="component" value="Unassembled WGS sequence"/>
</dbReference>
<dbReference type="OrthoDB" id="10250730at2759"/>
<dbReference type="InterPro" id="IPR036866">
    <property type="entry name" value="RibonucZ/Hydroxyglut_hydro"/>
</dbReference>
<keyword evidence="2" id="KW-0479">Metal-binding</keyword>
<dbReference type="AlphaFoldDB" id="A0A8H5M3M3"/>
<evidence type="ECO:0000259" key="5">
    <source>
        <dbReference type="SMART" id="SM00849"/>
    </source>
</evidence>
<comment type="caution">
    <text evidence="6">The sequence shown here is derived from an EMBL/GenBank/DDBJ whole genome shotgun (WGS) entry which is preliminary data.</text>
</comment>
<evidence type="ECO:0000256" key="3">
    <source>
        <dbReference type="ARBA" id="ARBA00022801"/>
    </source>
</evidence>
<dbReference type="InterPro" id="IPR051013">
    <property type="entry name" value="MBL_superfamily_lactonases"/>
</dbReference>
<dbReference type="Pfam" id="PF00753">
    <property type="entry name" value="Lactamase_B"/>
    <property type="match status" value="1"/>
</dbReference>
<dbReference type="PANTHER" id="PTHR42978">
    <property type="entry name" value="QUORUM-QUENCHING LACTONASE YTNP-RELATED-RELATED"/>
    <property type="match status" value="1"/>
</dbReference>
<sequence>MSPNVSLLSAFLVQKKKGLDLIFKFFSLPTMSDISLPKSSSTVTGKALNLASPTTNIPAGLFLSPVKPRKEKLWSNDYAFLIEHPNTGQKVMFDLGPMKDFTKLAPAMQGLLAQAGFEMTVDADIAEQLDAGGVSLEQVHSVIWSHSHFDHTGDMSRFPSSTKLYIGKGTDRRAYPSVPDAMLLESDFAGREVIEVDWEKPDLTIGGAAAVDFFADGSFYLIDTPGHLPGHLTALARVKEDSFVLLGGDCCHHPGQLRPNDHLHKTCPCPVGTLTDLSKPVLTIPEGFSMYADRPSAIESQEKIRKLEAHPDVFLIAAHDPSLDEIITLFPESVNDWKELGWKPKAVWAFLQEGNKGYGYH</sequence>
<proteinExistence type="inferred from homology"/>
<accession>A0A8H5M3M3</accession>
<feature type="domain" description="Metallo-beta-lactamase" evidence="5">
    <location>
        <begin position="76"/>
        <end position="288"/>
    </location>
</feature>
<evidence type="ECO:0000313" key="6">
    <source>
        <dbReference type="EMBL" id="KAF5379628.1"/>
    </source>
</evidence>
<dbReference type="CDD" id="cd07730">
    <property type="entry name" value="metallo-hydrolase-like_MBL-fold"/>
    <property type="match status" value="1"/>
</dbReference>
<dbReference type="InterPro" id="IPR001279">
    <property type="entry name" value="Metallo-B-lactamas"/>
</dbReference>
<reference evidence="6 7" key="1">
    <citation type="journal article" date="2020" name="ISME J.">
        <title>Uncovering the hidden diversity of litter-decomposition mechanisms in mushroom-forming fungi.</title>
        <authorList>
            <person name="Floudas D."/>
            <person name="Bentzer J."/>
            <person name="Ahren D."/>
            <person name="Johansson T."/>
            <person name="Persson P."/>
            <person name="Tunlid A."/>
        </authorList>
    </citation>
    <scope>NUCLEOTIDE SEQUENCE [LARGE SCALE GENOMIC DNA]</scope>
    <source>
        <strain evidence="6 7">CBS 406.79</strain>
    </source>
</reference>
<evidence type="ECO:0000313" key="7">
    <source>
        <dbReference type="Proteomes" id="UP000518752"/>
    </source>
</evidence>
<keyword evidence="7" id="KW-1185">Reference proteome</keyword>
<evidence type="ECO:0000256" key="2">
    <source>
        <dbReference type="ARBA" id="ARBA00022723"/>
    </source>
</evidence>
<dbReference type="SMART" id="SM00849">
    <property type="entry name" value="Lactamase_B"/>
    <property type="match status" value="1"/>
</dbReference>
<comment type="similarity">
    <text evidence="1">Belongs to the metallo-beta-lactamase superfamily.</text>
</comment>
<evidence type="ECO:0000256" key="4">
    <source>
        <dbReference type="ARBA" id="ARBA00022833"/>
    </source>
</evidence>
<name>A0A8H5M3M3_9AGAR</name>
<protein>
    <recommendedName>
        <fullName evidence="5">Metallo-beta-lactamase domain-containing protein</fullName>
    </recommendedName>
</protein>
<dbReference type="SUPFAM" id="SSF56281">
    <property type="entry name" value="Metallo-hydrolase/oxidoreductase"/>
    <property type="match status" value="1"/>
</dbReference>
<gene>
    <name evidence="6" type="ORF">D9757_009202</name>
</gene>
<keyword evidence="3" id="KW-0378">Hydrolase</keyword>
<dbReference type="GO" id="GO:0046872">
    <property type="term" value="F:metal ion binding"/>
    <property type="evidence" value="ECO:0007669"/>
    <property type="project" value="UniProtKB-KW"/>
</dbReference>
<dbReference type="GO" id="GO:0016787">
    <property type="term" value="F:hydrolase activity"/>
    <property type="evidence" value="ECO:0007669"/>
    <property type="project" value="UniProtKB-KW"/>
</dbReference>